<reference evidence="1 2" key="1">
    <citation type="submission" date="2023-05" db="EMBL/GenBank/DDBJ databases">
        <title>Metabolic capabilities are highly conserved among human nasal-associated Corynebacterium species in pangenomic analyses.</title>
        <authorList>
            <person name="Tran T.H."/>
            <person name="Roberts A.Q."/>
            <person name="Escapa I.F."/>
            <person name="Gao W."/>
            <person name="Conlan S."/>
            <person name="Kong H."/>
            <person name="Segre J.A."/>
            <person name="Kelly M.S."/>
            <person name="Lemon K.P."/>
        </authorList>
    </citation>
    <scope>NUCLEOTIDE SEQUENCE [LARGE SCALE GENOMIC DNA]</scope>
    <source>
        <strain evidence="1 2">KPL3772</strain>
    </source>
</reference>
<sequence>MDRYIYLMTAICASAVLITGASAWVLIPLVAVAGVTYGRAQVTSHTS</sequence>
<gene>
    <name evidence="1" type="ORF">QPX23_06585</name>
</gene>
<proteinExistence type="predicted"/>
<dbReference type="RefSeq" id="WP_242722587.1">
    <property type="nucleotide sequence ID" value="NZ_CP051667.1"/>
</dbReference>
<comment type="caution">
    <text evidence="1">The sequence shown here is derived from an EMBL/GenBank/DDBJ whole genome shotgun (WGS) entry which is preliminary data.</text>
</comment>
<keyword evidence="2" id="KW-1185">Reference proteome</keyword>
<dbReference type="EMBL" id="JASNUQ010000009">
    <property type="protein sequence ID" value="MDK4290392.1"/>
    <property type="molecule type" value="Genomic_DNA"/>
</dbReference>
<name>A0ABT7FWM9_9CORY</name>
<protein>
    <submittedName>
        <fullName evidence="1">Uncharacterized protein</fullName>
    </submittedName>
</protein>
<dbReference type="Proteomes" id="UP001239759">
    <property type="component" value="Unassembled WGS sequence"/>
</dbReference>
<organism evidence="1 2">
    <name type="scientific">Corynebacterium pseudodiphtheriticum</name>
    <dbReference type="NCBI Taxonomy" id="37637"/>
    <lineage>
        <taxon>Bacteria</taxon>
        <taxon>Bacillati</taxon>
        <taxon>Actinomycetota</taxon>
        <taxon>Actinomycetes</taxon>
        <taxon>Mycobacteriales</taxon>
        <taxon>Corynebacteriaceae</taxon>
        <taxon>Corynebacterium</taxon>
    </lineage>
</organism>
<accession>A0ABT7FWM9</accession>
<evidence type="ECO:0000313" key="2">
    <source>
        <dbReference type="Proteomes" id="UP001239759"/>
    </source>
</evidence>
<evidence type="ECO:0000313" key="1">
    <source>
        <dbReference type="EMBL" id="MDK4290392.1"/>
    </source>
</evidence>